<dbReference type="EMBL" id="RZGK01000014">
    <property type="protein sequence ID" value="KAF9694287.1"/>
    <property type="molecule type" value="Genomic_DNA"/>
</dbReference>
<feature type="region of interest" description="Disordered" evidence="6">
    <location>
        <begin position="232"/>
        <end position="256"/>
    </location>
</feature>
<dbReference type="OrthoDB" id="5022096at2759"/>
<feature type="transmembrane region" description="Helical" evidence="7">
    <location>
        <begin position="120"/>
        <end position="140"/>
    </location>
</feature>
<gene>
    <name evidence="9" type="ORF">EKO04_008005</name>
</gene>
<evidence type="ECO:0000256" key="7">
    <source>
        <dbReference type="SAM" id="Phobius"/>
    </source>
</evidence>
<dbReference type="Pfam" id="PF20684">
    <property type="entry name" value="Fung_rhodopsin"/>
    <property type="match status" value="1"/>
</dbReference>
<dbReference type="GO" id="GO:0016020">
    <property type="term" value="C:membrane"/>
    <property type="evidence" value="ECO:0007669"/>
    <property type="project" value="UniProtKB-SubCell"/>
</dbReference>
<comment type="similarity">
    <text evidence="5">Belongs to the SAT4 family.</text>
</comment>
<feature type="domain" description="Rhodopsin" evidence="8">
    <location>
        <begin position="113"/>
        <end position="202"/>
    </location>
</feature>
<accession>A0A8H7J135</accession>
<evidence type="ECO:0000256" key="2">
    <source>
        <dbReference type="ARBA" id="ARBA00022692"/>
    </source>
</evidence>
<evidence type="ECO:0000259" key="8">
    <source>
        <dbReference type="Pfam" id="PF20684"/>
    </source>
</evidence>
<keyword evidence="2 7" id="KW-0812">Transmembrane</keyword>
<sequence>MSSATEKQLPHQNQGPVILGATLTVTIAALSTMITRLYVRLVMIRNCAVGQIIIIPEVYYGAGRHIQYIEPDHFATGYKLNFITQPIYLFAIALVKISVGFFLLLIAGPHTIKTLNYLNVSLNILTNVLFSIIIPIPLLWSVQMNKCQNATAAALVKTSFLPSYGRTGDWLWDSRNLTIWTVVECNTGIVAGNLPCLKPLFRVVLGSTYGRGSRKTTVPQYGYGTRQCGTGTRQSGAKGWGTLASNKTGDETDGPRAYGKAGESYMLTTINAERVFKAKSGTSRASGEERESTGKSSTDSLHRGHTIEGLGGIKVDTVVNVVESHSPLDFEFDDANPRERKDIV</sequence>
<dbReference type="InterPro" id="IPR052337">
    <property type="entry name" value="SAT4-like"/>
</dbReference>
<protein>
    <recommendedName>
        <fullName evidence="8">Rhodopsin domain-containing protein</fullName>
    </recommendedName>
</protein>
<feature type="region of interest" description="Disordered" evidence="6">
    <location>
        <begin position="278"/>
        <end position="308"/>
    </location>
</feature>
<feature type="transmembrane region" description="Helical" evidence="7">
    <location>
        <begin position="17"/>
        <end position="39"/>
    </location>
</feature>
<evidence type="ECO:0000256" key="1">
    <source>
        <dbReference type="ARBA" id="ARBA00004141"/>
    </source>
</evidence>
<dbReference type="InterPro" id="IPR049326">
    <property type="entry name" value="Rhodopsin_dom_fungi"/>
</dbReference>
<evidence type="ECO:0000313" key="10">
    <source>
        <dbReference type="Proteomes" id="UP000651452"/>
    </source>
</evidence>
<reference evidence="9" key="1">
    <citation type="submission" date="2018-12" db="EMBL/GenBank/DDBJ databases">
        <authorList>
            <person name="Syme R.A."/>
            <person name="Farfan-Caceres L."/>
            <person name="Lichtenzveig J."/>
        </authorList>
    </citation>
    <scope>NUCLEOTIDE SEQUENCE</scope>
    <source>
        <strain evidence="9">Al4</strain>
    </source>
</reference>
<evidence type="ECO:0000256" key="5">
    <source>
        <dbReference type="ARBA" id="ARBA00038359"/>
    </source>
</evidence>
<evidence type="ECO:0000256" key="6">
    <source>
        <dbReference type="SAM" id="MobiDB-lite"/>
    </source>
</evidence>
<comment type="subcellular location">
    <subcellularLocation>
        <location evidence="1">Membrane</location>
        <topology evidence="1">Multi-pass membrane protein</topology>
    </subcellularLocation>
</comment>
<name>A0A8H7J135_9PLEO</name>
<keyword evidence="4 7" id="KW-0472">Membrane</keyword>
<dbReference type="PANTHER" id="PTHR33048:SF167">
    <property type="entry name" value="INTEGRAL MEMBRANE PROTEIN"/>
    <property type="match status" value="1"/>
</dbReference>
<dbReference type="PANTHER" id="PTHR33048">
    <property type="entry name" value="PTH11-LIKE INTEGRAL MEMBRANE PROTEIN (AFU_ORTHOLOGUE AFUA_5G11245)"/>
    <property type="match status" value="1"/>
</dbReference>
<keyword evidence="10" id="KW-1185">Reference proteome</keyword>
<evidence type="ECO:0000313" key="9">
    <source>
        <dbReference type="EMBL" id="KAF9694287.1"/>
    </source>
</evidence>
<dbReference type="Proteomes" id="UP000651452">
    <property type="component" value="Unassembled WGS sequence"/>
</dbReference>
<keyword evidence="3 7" id="KW-1133">Transmembrane helix</keyword>
<proteinExistence type="inferred from homology"/>
<comment type="caution">
    <text evidence="9">The sequence shown here is derived from an EMBL/GenBank/DDBJ whole genome shotgun (WGS) entry which is preliminary data.</text>
</comment>
<reference evidence="9" key="2">
    <citation type="submission" date="2020-09" db="EMBL/GenBank/DDBJ databases">
        <title>Reference genome assembly for Australian Ascochyta lentis isolate Al4.</title>
        <authorList>
            <person name="Lee R.C."/>
            <person name="Farfan-Caceres L.M."/>
            <person name="Debler J.W."/>
            <person name="Williams A.H."/>
            <person name="Henares B.M."/>
        </authorList>
    </citation>
    <scope>NUCLEOTIDE SEQUENCE</scope>
    <source>
        <strain evidence="9">Al4</strain>
    </source>
</reference>
<feature type="transmembrane region" description="Helical" evidence="7">
    <location>
        <begin position="87"/>
        <end position="108"/>
    </location>
</feature>
<dbReference type="AlphaFoldDB" id="A0A8H7J135"/>
<organism evidence="9 10">
    <name type="scientific">Ascochyta lentis</name>
    <dbReference type="NCBI Taxonomy" id="205686"/>
    <lineage>
        <taxon>Eukaryota</taxon>
        <taxon>Fungi</taxon>
        <taxon>Dikarya</taxon>
        <taxon>Ascomycota</taxon>
        <taxon>Pezizomycotina</taxon>
        <taxon>Dothideomycetes</taxon>
        <taxon>Pleosporomycetidae</taxon>
        <taxon>Pleosporales</taxon>
        <taxon>Pleosporineae</taxon>
        <taxon>Didymellaceae</taxon>
        <taxon>Ascochyta</taxon>
    </lineage>
</organism>
<evidence type="ECO:0000256" key="4">
    <source>
        <dbReference type="ARBA" id="ARBA00023136"/>
    </source>
</evidence>
<evidence type="ECO:0000256" key="3">
    <source>
        <dbReference type="ARBA" id="ARBA00022989"/>
    </source>
</evidence>